<dbReference type="InterPro" id="IPR002646">
    <property type="entry name" value="PolA_pol_head_dom"/>
</dbReference>
<dbReference type="AlphaFoldDB" id="A0A2M6ZGU0"/>
<dbReference type="PANTHER" id="PTHR47545">
    <property type="entry name" value="MULTIFUNCTIONAL CCA PROTEIN"/>
    <property type="match status" value="1"/>
</dbReference>
<dbReference type="GO" id="GO:0003723">
    <property type="term" value="F:RNA binding"/>
    <property type="evidence" value="ECO:0007669"/>
    <property type="project" value="UniProtKB-KW"/>
</dbReference>
<protein>
    <recommendedName>
        <fullName evidence="12">HD domain-containing protein</fullName>
    </recommendedName>
</protein>
<evidence type="ECO:0000256" key="7">
    <source>
        <dbReference type="ARBA" id="ARBA00022723"/>
    </source>
</evidence>
<dbReference type="Gene3D" id="1.10.246.80">
    <property type="match status" value="1"/>
</dbReference>
<evidence type="ECO:0000256" key="1">
    <source>
        <dbReference type="ARBA" id="ARBA00001946"/>
    </source>
</evidence>
<dbReference type="InterPro" id="IPR006674">
    <property type="entry name" value="HD_domain"/>
</dbReference>
<sequence length="518" mass="59536">MLKKKAVSILGIASKLAAARNEKIYLVGGYIRDLLLGRMTYDMDFALDGNAKKFSSELAKKIGAKFFVLDEKTQTFRITCSGRACSARWNIDISKMQGKDIIADLKRRDFSIDAMAIDLNNGHCESKPPNFTFAESRLSGRAESRLSGRAESRLSGRAESRRSNLVVLIDPFSGLKDLKKRIIRVTSPGVLNDDPLRLLRAFRLAATLGFKIESRTLKAISVRSSLIKKVSRERIRDELFKILPVDNSYEYISQIDKSCLLERIIPQIKKMKQERGLWMHSLLTLRFLENLLRKNRLERIWSTAIASKTKIHLRNEVSTQNTRGTLLKFVSLFHDIGKPSTKKMLNGKMSFIGHDRVGEEILRKISEYLRLSNKEIKVILKIARYHMRVHYLANLSSITKRAVVRLIRDADEETIELLLFTLADFLATPRELKKPTLKKNQEVTKKIIRQYFKFKESRKFVRLVTGDDLIKKFHMKEGPRIGRILEEIELAQREGPVKTRKEALHLVSNLLNHSSFNP</sequence>
<dbReference type="InterPro" id="IPR006675">
    <property type="entry name" value="HDIG_dom"/>
</dbReference>
<evidence type="ECO:0000256" key="10">
    <source>
        <dbReference type="ARBA" id="ARBA00022884"/>
    </source>
</evidence>
<dbReference type="SUPFAM" id="SSF81301">
    <property type="entry name" value="Nucleotidyltransferase"/>
    <property type="match status" value="1"/>
</dbReference>
<dbReference type="Pfam" id="PF01743">
    <property type="entry name" value="PolyA_pol"/>
    <property type="match status" value="1"/>
</dbReference>
<keyword evidence="3" id="KW-0820">tRNA-binding</keyword>
<dbReference type="GO" id="GO:0016779">
    <property type="term" value="F:nucleotidyltransferase activity"/>
    <property type="evidence" value="ECO:0007669"/>
    <property type="project" value="UniProtKB-KW"/>
</dbReference>
<evidence type="ECO:0000256" key="9">
    <source>
        <dbReference type="ARBA" id="ARBA00022842"/>
    </source>
</evidence>
<dbReference type="Proteomes" id="UP000229227">
    <property type="component" value="Unassembled WGS sequence"/>
</dbReference>
<dbReference type="CDD" id="cd00077">
    <property type="entry name" value="HDc"/>
    <property type="match status" value="1"/>
</dbReference>
<comment type="cofactor">
    <cofactor evidence="1">
        <name>Mg(2+)</name>
        <dbReference type="ChEBI" id="CHEBI:18420"/>
    </cofactor>
</comment>
<reference evidence="14" key="1">
    <citation type="submission" date="2017-09" db="EMBL/GenBank/DDBJ databases">
        <title>Depth-based differentiation of microbial function through sediment-hosted aquifers and enrichment of novel symbionts in the deep terrestrial subsurface.</title>
        <authorList>
            <person name="Probst A.J."/>
            <person name="Ladd B."/>
            <person name="Jarett J.K."/>
            <person name="Geller-Mcgrath D.E."/>
            <person name="Sieber C.M.K."/>
            <person name="Emerson J.B."/>
            <person name="Anantharaman K."/>
            <person name="Thomas B.C."/>
            <person name="Malmstrom R."/>
            <person name="Stieglmeier M."/>
            <person name="Klingl A."/>
            <person name="Woyke T."/>
            <person name="Ryan C.M."/>
            <person name="Banfield J.F."/>
        </authorList>
    </citation>
    <scope>NUCLEOTIDE SEQUENCE [LARGE SCALE GENOMIC DNA]</scope>
</reference>
<evidence type="ECO:0000256" key="6">
    <source>
        <dbReference type="ARBA" id="ARBA00022695"/>
    </source>
</evidence>
<dbReference type="InterPro" id="IPR032828">
    <property type="entry name" value="PolyA_RNA-bd"/>
</dbReference>
<keyword evidence="4 11" id="KW-0808">Transferase</keyword>
<dbReference type="InterPro" id="IPR032810">
    <property type="entry name" value="CCA-adding_enz_C"/>
</dbReference>
<keyword evidence="5" id="KW-0819">tRNA processing</keyword>
<keyword evidence="7" id="KW-0479">Metal-binding</keyword>
<evidence type="ECO:0000256" key="8">
    <source>
        <dbReference type="ARBA" id="ARBA00022741"/>
    </source>
</evidence>
<evidence type="ECO:0000256" key="3">
    <source>
        <dbReference type="ARBA" id="ARBA00022555"/>
    </source>
</evidence>
<comment type="similarity">
    <text evidence="2 11">Belongs to the tRNA nucleotidyltransferase/poly(A) polymerase family.</text>
</comment>
<evidence type="ECO:0000259" key="12">
    <source>
        <dbReference type="PROSITE" id="PS51831"/>
    </source>
</evidence>
<dbReference type="SUPFAM" id="SSF81891">
    <property type="entry name" value="Poly A polymerase C-terminal region-like"/>
    <property type="match status" value="1"/>
</dbReference>
<dbReference type="PANTHER" id="PTHR47545:SF2">
    <property type="entry name" value="CC-ADDING TRNA NUCLEOTIDYLTRANSFERASE"/>
    <property type="match status" value="1"/>
</dbReference>
<dbReference type="Pfam" id="PF01966">
    <property type="entry name" value="HD"/>
    <property type="match status" value="1"/>
</dbReference>
<dbReference type="Pfam" id="PF12627">
    <property type="entry name" value="PolyA_pol_RNAbd"/>
    <property type="match status" value="1"/>
</dbReference>
<evidence type="ECO:0000256" key="4">
    <source>
        <dbReference type="ARBA" id="ARBA00022679"/>
    </source>
</evidence>
<evidence type="ECO:0000256" key="5">
    <source>
        <dbReference type="ARBA" id="ARBA00022694"/>
    </source>
</evidence>
<name>A0A2M6ZGU0_9BACT</name>
<dbReference type="InterPro" id="IPR043519">
    <property type="entry name" value="NT_sf"/>
</dbReference>
<dbReference type="Gene3D" id="1.10.3090.10">
    <property type="entry name" value="cca-adding enzyme, domain 2"/>
    <property type="match status" value="1"/>
</dbReference>
<accession>A0A2M6ZGU0</accession>
<gene>
    <name evidence="13" type="ORF">COS91_03455</name>
</gene>
<evidence type="ECO:0000313" key="13">
    <source>
        <dbReference type="EMBL" id="PIU51623.1"/>
    </source>
</evidence>
<keyword evidence="6" id="KW-0548">Nucleotidyltransferase</keyword>
<feature type="domain" description="HD" evidence="12">
    <location>
        <begin position="277"/>
        <end position="413"/>
    </location>
</feature>
<keyword evidence="10 11" id="KW-0694">RNA-binding</keyword>
<dbReference type="NCBIfam" id="TIGR00277">
    <property type="entry name" value="HDIG"/>
    <property type="match status" value="1"/>
</dbReference>
<dbReference type="EMBL" id="PEWN01000054">
    <property type="protein sequence ID" value="PIU51623.1"/>
    <property type="molecule type" value="Genomic_DNA"/>
</dbReference>
<comment type="caution">
    <text evidence="13">The sequence shown here is derived from an EMBL/GenBank/DDBJ whole genome shotgun (WGS) entry which is preliminary data.</text>
</comment>
<dbReference type="Pfam" id="PF13735">
    <property type="entry name" value="tRNA_NucTran2_2"/>
    <property type="match status" value="1"/>
</dbReference>
<organism evidence="13 14">
    <name type="scientific">Candidatus Desantisbacteria bacterium CG07_land_8_20_14_0_80_39_15</name>
    <dbReference type="NCBI Taxonomy" id="1974549"/>
    <lineage>
        <taxon>Bacteria</taxon>
        <taxon>Candidatus Desantisiibacteriota</taxon>
    </lineage>
</organism>
<proteinExistence type="inferred from homology"/>
<keyword evidence="9" id="KW-0460">Magnesium</keyword>
<dbReference type="InterPro" id="IPR050124">
    <property type="entry name" value="tRNA_CCA-adding_enzyme"/>
</dbReference>
<evidence type="ECO:0000256" key="11">
    <source>
        <dbReference type="RuleBase" id="RU003953"/>
    </source>
</evidence>
<evidence type="ECO:0000313" key="14">
    <source>
        <dbReference type="Proteomes" id="UP000229227"/>
    </source>
</evidence>
<keyword evidence="8" id="KW-0547">Nucleotide-binding</keyword>
<dbReference type="PROSITE" id="PS51831">
    <property type="entry name" value="HD"/>
    <property type="match status" value="1"/>
</dbReference>
<evidence type="ECO:0000256" key="2">
    <source>
        <dbReference type="ARBA" id="ARBA00007265"/>
    </source>
</evidence>
<dbReference type="Gene3D" id="3.30.460.10">
    <property type="entry name" value="Beta Polymerase, domain 2"/>
    <property type="match status" value="1"/>
</dbReference>
<dbReference type="GO" id="GO:0008033">
    <property type="term" value="P:tRNA processing"/>
    <property type="evidence" value="ECO:0007669"/>
    <property type="project" value="UniProtKB-KW"/>
</dbReference>
<dbReference type="GO" id="GO:0000166">
    <property type="term" value="F:nucleotide binding"/>
    <property type="evidence" value="ECO:0007669"/>
    <property type="project" value="UniProtKB-KW"/>
</dbReference>
<dbReference type="GO" id="GO:0046872">
    <property type="term" value="F:metal ion binding"/>
    <property type="evidence" value="ECO:0007669"/>
    <property type="project" value="UniProtKB-KW"/>
</dbReference>
<dbReference type="InterPro" id="IPR003607">
    <property type="entry name" value="HD/PDEase_dom"/>
</dbReference>